<evidence type="ECO:0000259" key="6">
    <source>
        <dbReference type="Pfam" id="PF01266"/>
    </source>
</evidence>
<dbReference type="InterPro" id="IPR006076">
    <property type="entry name" value="FAD-dep_OxRdtase"/>
</dbReference>
<dbReference type="Gene3D" id="3.50.50.60">
    <property type="entry name" value="FAD/NAD(P)-binding domain"/>
    <property type="match status" value="2"/>
</dbReference>
<accession>A0ABS9X1Z8</accession>
<keyword evidence="8" id="KW-1185">Reference proteome</keyword>
<evidence type="ECO:0000256" key="4">
    <source>
        <dbReference type="ARBA" id="ARBA00022827"/>
    </source>
</evidence>
<dbReference type="EMBL" id="JAKKSL010000002">
    <property type="protein sequence ID" value="MCI2284272.1"/>
    <property type="molecule type" value="Genomic_DNA"/>
</dbReference>
<keyword evidence="5" id="KW-0560">Oxidoreductase</keyword>
<gene>
    <name evidence="7" type="ORF">L3081_13870</name>
</gene>
<sequence>MKNNHKASISASKTDLKRINFASPNNADNDNNKVWDVIVIGGGIVGAGILQEATRRGLKTLLIEQKDFAWGTSSRSSKMVHGGLRYIAQGDIKLTKHALEERERLLKEAPGLIHRMGYYFVLKKGQFPGRFIMGTLLTVYDWLAGIKDHSFLNINETIDKFPRLLNDKLKGTYFYTDAVVDDARLVMRVIQESVQAGAQVINYTQVKTLVKDPKTQQVIGVIAKDMSKSCDKNETFTLLSSVVINATGAWADKLRSEVINERRVRPLRGSHLIIAQTSLSIDAA</sequence>
<protein>
    <submittedName>
        <fullName evidence="7">FAD-dependent oxidoreductase</fullName>
    </submittedName>
</protein>
<name>A0ABS9X1Z8_9GAMM</name>
<keyword evidence="4" id="KW-0274">FAD</keyword>
<keyword evidence="3" id="KW-0285">Flavoprotein</keyword>
<evidence type="ECO:0000256" key="2">
    <source>
        <dbReference type="ARBA" id="ARBA00007330"/>
    </source>
</evidence>
<comment type="similarity">
    <text evidence="2">Belongs to the FAD-dependent glycerol-3-phosphate dehydrogenase family.</text>
</comment>
<evidence type="ECO:0000313" key="8">
    <source>
        <dbReference type="Proteomes" id="UP001139646"/>
    </source>
</evidence>
<evidence type="ECO:0000256" key="1">
    <source>
        <dbReference type="ARBA" id="ARBA00001974"/>
    </source>
</evidence>
<dbReference type="RefSeq" id="WP_242286716.1">
    <property type="nucleotide sequence ID" value="NZ_JAKKSL010000002.1"/>
</dbReference>
<dbReference type="InterPro" id="IPR000447">
    <property type="entry name" value="G3P_DH_FAD-dep"/>
</dbReference>
<evidence type="ECO:0000313" key="7">
    <source>
        <dbReference type="EMBL" id="MCI2284272.1"/>
    </source>
</evidence>
<dbReference type="Pfam" id="PF01266">
    <property type="entry name" value="DAO"/>
    <property type="match status" value="1"/>
</dbReference>
<dbReference type="InterPro" id="IPR036188">
    <property type="entry name" value="FAD/NAD-bd_sf"/>
</dbReference>
<dbReference type="PANTHER" id="PTHR11985">
    <property type="entry name" value="GLYCEROL-3-PHOSPHATE DEHYDROGENASE"/>
    <property type="match status" value="1"/>
</dbReference>
<organism evidence="7 8">
    <name type="scientific">Colwellia maritima</name>
    <dbReference type="NCBI Taxonomy" id="2912588"/>
    <lineage>
        <taxon>Bacteria</taxon>
        <taxon>Pseudomonadati</taxon>
        <taxon>Pseudomonadota</taxon>
        <taxon>Gammaproteobacteria</taxon>
        <taxon>Alteromonadales</taxon>
        <taxon>Colwelliaceae</taxon>
        <taxon>Colwellia</taxon>
    </lineage>
</organism>
<comment type="caution">
    <text evidence="7">The sequence shown here is derived from an EMBL/GenBank/DDBJ whole genome shotgun (WGS) entry which is preliminary data.</text>
</comment>
<dbReference type="PRINTS" id="PR01001">
    <property type="entry name" value="FADG3PDH"/>
</dbReference>
<dbReference type="Proteomes" id="UP001139646">
    <property type="component" value="Unassembled WGS sequence"/>
</dbReference>
<dbReference type="PANTHER" id="PTHR11985:SF35">
    <property type="entry name" value="ANAEROBIC GLYCEROL-3-PHOSPHATE DEHYDROGENASE SUBUNIT A"/>
    <property type="match status" value="1"/>
</dbReference>
<dbReference type="SUPFAM" id="SSF51905">
    <property type="entry name" value="FAD/NAD(P)-binding domain"/>
    <property type="match status" value="1"/>
</dbReference>
<feature type="domain" description="FAD dependent oxidoreductase" evidence="6">
    <location>
        <begin position="36"/>
        <end position="278"/>
    </location>
</feature>
<comment type="cofactor">
    <cofactor evidence="1">
        <name>FAD</name>
        <dbReference type="ChEBI" id="CHEBI:57692"/>
    </cofactor>
</comment>
<reference evidence="7" key="1">
    <citation type="submission" date="2022-01" db="EMBL/GenBank/DDBJ databases">
        <title>Colwellia maritima, isolated from seawater.</title>
        <authorList>
            <person name="Kristyanto S."/>
            <person name="Jung J."/>
            <person name="Jeon C.O."/>
        </authorList>
    </citation>
    <scope>NUCLEOTIDE SEQUENCE</scope>
    <source>
        <strain evidence="7">MSW7</strain>
    </source>
</reference>
<evidence type="ECO:0000256" key="5">
    <source>
        <dbReference type="ARBA" id="ARBA00023002"/>
    </source>
</evidence>
<proteinExistence type="inferred from homology"/>
<evidence type="ECO:0000256" key="3">
    <source>
        <dbReference type="ARBA" id="ARBA00022630"/>
    </source>
</evidence>